<evidence type="ECO:0000313" key="1">
    <source>
        <dbReference type="EMBL" id="TRW91965.1"/>
    </source>
</evidence>
<comment type="caution">
    <text evidence="1">The sequence shown here is derived from an EMBL/GenBank/DDBJ whole genome shotgun (WGS) entry which is preliminary data.</text>
</comment>
<evidence type="ECO:0000313" key="2">
    <source>
        <dbReference type="Proteomes" id="UP000733744"/>
    </source>
</evidence>
<proteinExistence type="predicted"/>
<gene>
    <name evidence="1" type="ORF">EKO24_015880</name>
</gene>
<dbReference type="Proteomes" id="UP000733744">
    <property type="component" value="Unassembled WGS sequence"/>
</dbReference>
<dbReference type="InterPro" id="IPR029063">
    <property type="entry name" value="SAM-dependent_MTases_sf"/>
</dbReference>
<organism evidence="1 2">
    <name type="scientific">Candidatus Methylobacter oryzae</name>
    <dbReference type="NCBI Taxonomy" id="2497749"/>
    <lineage>
        <taxon>Bacteria</taxon>
        <taxon>Pseudomonadati</taxon>
        <taxon>Pseudomonadota</taxon>
        <taxon>Gammaproteobacteria</taxon>
        <taxon>Methylococcales</taxon>
        <taxon>Methylococcaceae</taxon>
        <taxon>Methylobacter</taxon>
    </lineage>
</organism>
<dbReference type="SUPFAM" id="SSF53335">
    <property type="entry name" value="S-adenosyl-L-methionine-dependent methyltransferases"/>
    <property type="match status" value="1"/>
</dbReference>
<dbReference type="Gene3D" id="3.40.50.150">
    <property type="entry name" value="Vaccinia Virus protein VP39"/>
    <property type="match status" value="1"/>
</dbReference>
<dbReference type="EMBL" id="RYFG02000110">
    <property type="protein sequence ID" value="TRW91965.1"/>
    <property type="molecule type" value="Genomic_DNA"/>
</dbReference>
<accession>A0ABY3C7H4</accession>
<keyword evidence="2" id="KW-1185">Reference proteome</keyword>
<reference evidence="1 2" key="1">
    <citation type="journal article" date="2019" name="Antonie Van Leeuwenhoek">
        <title>Description of 'Ca. Methylobacter oryzae' KRF1, a novel species from the environmentally important Methylobacter clade 2.</title>
        <authorList>
            <person name="Khatri K."/>
            <person name="Mohite J.A."/>
            <person name="Pandit P.S."/>
            <person name="Bahulikar R."/>
            <person name="Rahalkar M.C."/>
        </authorList>
    </citation>
    <scope>NUCLEOTIDE SEQUENCE [LARGE SCALE GENOMIC DNA]</scope>
    <source>
        <strain evidence="1 2">KRF1</strain>
    </source>
</reference>
<protein>
    <submittedName>
        <fullName evidence="1">Uncharacterized protein</fullName>
    </submittedName>
</protein>
<dbReference type="RefSeq" id="WP_143733240.1">
    <property type="nucleotide sequence ID" value="NZ_RYFG02000110.1"/>
</dbReference>
<sequence length="338" mass="38018">MNNDLDTLRNIALAILDPKKQLKDLVPEALALRDLFERRTNFQINPEGGIGAGETRLESGLAISPTTAAMCIRELFRTSAFIRGHGHAIRDSINPERPVRILYAGCGPYATLAVPLMTVFSKEQAVFTLLDIHQECLDEAMKLIDSFGFSGHAEECFCVDATTYRIPEDKKPDVIVSETMSVTLHNEPQVSIARNLFAQAPDAKMVPQQVSVQACLLNGAKEHVFMPADFVGEFPEPERDRIDLGKIFELDAASIISWEKIDGDRLPAARVKIPPHIESRYRPHLLTKITVYGETCLDDYDCSLTMPKRLRGEIEEGDELQFHYQLGNHPELRYEKLR</sequence>
<name>A0ABY3C7H4_9GAMM</name>